<protein>
    <submittedName>
        <fullName evidence="1">Uncharacterized protein</fullName>
    </submittedName>
</protein>
<comment type="caution">
    <text evidence="1">The sequence shown here is derived from an EMBL/GenBank/DDBJ whole genome shotgun (WGS) entry which is preliminary data.</text>
</comment>
<sequence length="567" mass="61312">MASSPKFDFDSKYDQEAAVDVLETQEKHGKATDFFGSASGVTTRGMMSRHLTFIAIGGTIGTGLFLSAGTTVATAGPGGALIAYALVGLFVFAVVLTLGEMSSLIPVSGAFATFGDRFVSPALGFTLGWNYFLQWAFSIPSELVAASVILSYWTQSLQSWEWSLIIVVPVFLLQLIHVRVYGEIEFWLSLIKVILIVMFIIVGLIYDWGGISGHPGPGLSNFDDGPFFGGFSGIAQSFTYAFFGFGGVELVALAAGESARPHKSVPRAIKATFIRILLFYILTVLVIGLNINHNDDSLFTAYDDSDVSASPITTVFVRAGFGAAVHVVNAVLLTAVLSAVNSCFYASSRMLLSLAKAGKAPRIFAYVTKRGVPVPALVAVLAISSLTFLTTIWGEGNVFTWFLNLTGISALLTWMSIAVINLRFRAAYKAQDRDLADLPFKAPFAPLLSIINLGLGACMFAAEGWAATTYDDGKVAQDVVAVYIGLVLFVGFFVGYVVYHKLSPETRDTPLLVPLLECDFETGAVWGRGGGVRMKAQEKLEKEARRAQRGPSRWHAVLRRLTWVKNM</sequence>
<proteinExistence type="predicted"/>
<organism evidence="1 2">
    <name type="scientific">Auriscalpium vulgare</name>
    <dbReference type="NCBI Taxonomy" id="40419"/>
    <lineage>
        <taxon>Eukaryota</taxon>
        <taxon>Fungi</taxon>
        <taxon>Dikarya</taxon>
        <taxon>Basidiomycota</taxon>
        <taxon>Agaricomycotina</taxon>
        <taxon>Agaricomycetes</taxon>
        <taxon>Russulales</taxon>
        <taxon>Auriscalpiaceae</taxon>
        <taxon>Auriscalpium</taxon>
    </lineage>
</organism>
<dbReference type="EMBL" id="MU275843">
    <property type="protein sequence ID" value="KAI0052874.1"/>
    <property type="molecule type" value="Genomic_DNA"/>
</dbReference>
<dbReference type="Proteomes" id="UP000814033">
    <property type="component" value="Unassembled WGS sequence"/>
</dbReference>
<keyword evidence="2" id="KW-1185">Reference proteome</keyword>
<reference evidence="1" key="1">
    <citation type="submission" date="2021-02" db="EMBL/GenBank/DDBJ databases">
        <authorList>
            <consortium name="DOE Joint Genome Institute"/>
            <person name="Ahrendt S."/>
            <person name="Looney B.P."/>
            <person name="Miyauchi S."/>
            <person name="Morin E."/>
            <person name="Drula E."/>
            <person name="Courty P.E."/>
            <person name="Chicoki N."/>
            <person name="Fauchery L."/>
            <person name="Kohler A."/>
            <person name="Kuo A."/>
            <person name="Labutti K."/>
            <person name="Pangilinan J."/>
            <person name="Lipzen A."/>
            <person name="Riley R."/>
            <person name="Andreopoulos W."/>
            <person name="He G."/>
            <person name="Johnson J."/>
            <person name="Barry K.W."/>
            <person name="Grigoriev I.V."/>
            <person name="Nagy L."/>
            <person name="Hibbett D."/>
            <person name="Henrissat B."/>
            <person name="Matheny P.B."/>
            <person name="Labbe J."/>
            <person name="Martin F."/>
        </authorList>
    </citation>
    <scope>NUCLEOTIDE SEQUENCE</scope>
    <source>
        <strain evidence="1">FP105234-sp</strain>
    </source>
</reference>
<name>A0ACB8S988_9AGAM</name>
<accession>A0ACB8S988</accession>
<gene>
    <name evidence="1" type="ORF">FA95DRAFT_1553160</name>
</gene>
<reference evidence="1" key="2">
    <citation type="journal article" date="2022" name="New Phytol.">
        <title>Evolutionary transition to the ectomycorrhizal habit in the genomes of a hyperdiverse lineage of mushroom-forming fungi.</title>
        <authorList>
            <person name="Looney B."/>
            <person name="Miyauchi S."/>
            <person name="Morin E."/>
            <person name="Drula E."/>
            <person name="Courty P.E."/>
            <person name="Kohler A."/>
            <person name="Kuo A."/>
            <person name="LaButti K."/>
            <person name="Pangilinan J."/>
            <person name="Lipzen A."/>
            <person name="Riley R."/>
            <person name="Andreopoulos W."/>
            <person name="He G."/>
            <person name="Johnson J."/>
            <person name="Nolan M."/>
            <person name="Tritt A."/>
            <person name="Barry K.W."/>
            <person name="Grigoriev I.V."/>
            <person name="Nagy L.G."/>
            <person name="Hibbett D."/>
            <person name="Henrissat B."/>
            <person name="Matheny P.B."/>
            <person name="Labbe J."/>
            <person name="Martin F.M."/>
        </authorList>
    </citation>
    <scope>NUCLEOTIDE SEQUENCE</scope>
    <source>
        <strain evidence="1">FP105234-sp</strain>
    </source>
</reference>
<evidence type="ECO:0000313" key="2">
    <source>
        <dbReference type="Proteomes" id="UP000814033"/>
    </source>
</evidence>
<evidence type="ECO:0000313" key="1">
    <source>
        <dbReference type="EMBL" id="KAI0052874.1"/>
    </source>
</evidence>